<dbReference type="AlphaFoldDB" id="A0A8J2QRF9"/>
<protein>
    <submittedName>
        <fullName evidence="4">(African queen) hypothetical protein</fullName>
    </submittedName>
</protein>
<dbReference type="EMBL" id="CAKASE010000058">
    <property type="protein sequence ID" value="CAG9567508.1"/>
    <property type="molecule type" value="Genomic_DNA"/>
</dbReference>
<dbReference type="InterPro" id="IPR006085">
    <property type="entry name" value="XPG_DNA_repair_N"/>
</dbReference>
<dbReference type="OrthoDB" id="25987at2759"/>
<keyword evidence="5" id="KW-1185">Reference proteome</keyword>
<evidence type="ECO:0000313" key="4">
    <source>
        <dbReference type="EMBL" id="CAG9567508.1"/>
    </source>
</evidence>
<dbReference type="InterPro" id="IPR026832">
    <property type="entry name" value="Asteroid"/>
</dbReference>
<dbReference type="Proteomes" id="UP000789524">
    <property type="component" value="Unassembled WGS sequence"/>
</dbReference>
<name>A0A8J2QRF9_9NEOP</name>
<feature type="compositionally biased region" description="Acidic residues" evidence="2">
    <location>
        <begin position="343"/>
        <end position="359"/>
    </location>
</feature>
<feature type="region of interest" description="Disordered" evidence="2">
    <location>
        <begin position="325"/>
        <end position="359"/>
    </location>
</feature>
<dbReference type="InterPro" id="IPR039436">
    <property type="entry name" value="Asteroid_dom"/>
</dbReference>
<dbReference type="Gene3D" id="3.40.50.1010">
    <property type="entry name" value="5'-nuclease"/>
    <property type="match status" value="1"/>
</dbReference>
<evidence type="ECO:0000256" key="2">
    <source>
        <dbReference type="SAM" id="MobiDB-lite"/>
    </source>
</evidence>
<comment type="caution">
    <text evidence="4">The sequence shown here is derived from an EMBL/GenBank/DDBJ whole genome shotgun (WGS) entry which is preliminary data.</text>
</comment>
<dbReference type="SMART" id="SM00485">
    <property type="entry name" value="XPGN"/>
    <property type="match status" value="1"/>
</dbReference>
<gene>
    <name evidence="4" type="ORF">DCHRY22_LOCUS7759</name>
</gene>
<dbReference type="InterPro" id="IPR029060">
    <property type="entry name" value="PIN-like_dom_sf"/>
</dbReference>
<dbReference type="PANTHER" id="PTHR15665:SF1">
    <property type="entry name" value="PROTEIN ASTEROID HOMOLOG 1"/>
    <property type="match status" value="1"/>
</dbReference>
<dbReference type="GO" id="GO:0004518">
    <property type="term" value="F:nuclease activity"/>
    <property type="evidence" value="ECO:0007669"/>
    <property type="project" value="InterPro"/>
</dbReference>
<accession>A0A8J2QRF9</accession>
<evidence type="ECO:0000313" key="5">
    <source>
        <dbReference type="Proteomes" id="UP000789524"/>
    </source>
</evidence>
<reference evidence="4" key="1">
    <citation type="submission" date="2021-09" db="EMBL/GenBank/DDBJ databases">
        <authorList>
            <person name="Martin H S."/>
        </authorList>
    </citation>
    <scope>NUCLEOTIDE SEQUENCE</scope>
</reference>
<dbReference type="SUPFAM" id="SSF88723">
    <property type="entry name" value="PIN domain-like"/>
    <property type="match status" value="1"/>
</dbReference>
<evidence type="ECO:0000259" key="3">
    <source>
        <dbReference type="SMART" id="SM00485"/>
    </source>
</evidence>
<sequence length="736" mass="86488">MGVRGLTTYINNNQNLFMKRYYLHDSKLVIDGNSLCAQLYRSMISFSAFGGDYDKYASHTKTFFKNLRKCNITPFIIFDGCHEHRKLKTVFSRLRSKLKGTACLDPVTQDSLQIFPYLLKDVFTQVLNELQISYTVCAFEADDEIAALARYFDCPVLSYDSDFFIYNVKYIPFNTLEVKAQCVEEKDNKFFALECRLFTVEYFCKHFSDLQPELLPLLATLLGNDYVKKRVFNKFFSQLKLQKTKKKKNSQQRNIHALFVWLQNETFDTAVQKVLGRLKIHQKSKVCAIIKRSVEGYHNNQCQSLKYFNLSEYVSKNNKELKMPDIIDEDCSDSENEKSDTDVSSDSDDSTDEESVEEAVEAIEIKEPVNTGPNRLPEWVVEKIRHNQIPKIFLNLYYHHFHICNPQAEDFTEDDSFFCVLPVLRYLFDMLTDYSHDKCFYIGRELRHYRKFIIDRDYSVPRPFEITFPELSADQLKKCFYHFIDIKLPSLDWSDIELLPTNFQLFAISLLWWISYCNVPEFHLHSLVLTYIMLSVIDERTGTSRGAFHFNNKHSKKIEEFKNRVTDETNEELFLNKNKVLYEDCVVAASVLLKHFEIDESVRKRPKSYDIKKIHCMAQFQVSLQAINSLNTFCGSPFDCTTYYRCYNGVFVYNIALKLENQKDPMNFLRQYLKGSHTVLLLYKSIFSVLNNLMEKMKLSTIPWSPKKKRPRRKKNETDENDISFIVKGFESDVKI</sequence>
<dbReference type="Pfam" id="PF12813">
    <property type="entry name" value="XPG_I_2"/>
    <property type="match status" value="1"/>
</dbReference>
<feature type="domain" description="XPG N-terminal" evidence="3">
    <location>
        <begin position="1"/>
        <end position="100"/>
    </location>
</feature>
<evidence type="ECO:0000256" key="1">
    <source>
        <dbReference type="ARBA" id="ARBA00007398"/>
    </source>
</evidence>
<dbReference type="Pfam" id="PF00752">
    <property type="entry name" value="XPG_N"/>
    <property type="match status" value="1"/>
</dbReference>
<comment type="similarity">
    <text evidence="1">Belongs to the asteroid family.</text>
</comment>
<proteinExistence type="inferred from homology"/>
<organism evidence="4 5">
    <name type="scientific">Danaus chrysippus</name>
    <name type="common">African queen</name>
    <dbReference type="NCBI Taxonomy" id="151541"/>
    <lineage>
        <taxon>Eukaryota</taxon>
        <taxon>Metazoa</taxon>
        <taxon>Ecdysozoa</taxon>
        <taxon>Arthropoda</taxon>
        <taxon>Hexapoda</taxon>
        <taxon>Insecta</taxon>
        <taxon>Pterygota</taxon>
        <taxon>Neoptera</taxon>
        <taxon>Endopterygota</taxon>
        <taxon>Lepidoptera</taxon>
        <taxon>Glossata</taxon>
        <taxon>Ditrysia</taxon>
        <taxon>Papilionoidea</taxon>
        <taxon>Nymphalidae</taxon>
        <taxon>Danainae</taxon>
        <taxon>Danaini</taxon>
        <taxon>Danaina</taxon>
        <taxon>Danaus</taxon>
        <taxon>Anosia</taxon>
    </lineage>
</organism>
<dbReference type="PANTHER" id="PTHR15665">
    <property type="entry name" value="ASTEROID PROTEIN"/>
    <property type="match status" value="1"/>
</dbReference>